<feature type="region of interest" description="Disordered" evidence="2">
    <location>
        <begin position="70"/>
        <end position="318"/>
    </location>
</feature>
<dbReference type="GO" id="GO:0016787">
    <property type="term" value="F:hydrolase activity"/>
    <property type="evidence" value="ECO:0007669"/>
    <property type="project" value="UniProtKB-KW"/>
</dbReference>
<dbReference type="InterPro" id="IPR011042">
    <property type="entry name" value="6-blade_b-propeller_TolB-like"/>
</dbReference>
<feature type="compositionally biased region" description="Polar residues" evidence="2">
    <location>
        <begin position="73"/>
        <end position="95"/>
    </location>
</feature>
<dbReference type="Pfam" id="PF08450">
    <property type="entry name" value="SGL"/>
    <property type="match status" value="1"/>
</dbReference>
<dbReference type="Gene3D" id="2.120.10.30">
    <property type="entry name" value="TolB, C-terminal domain"/>
    <property type="match status" value="1"/>
</dbReference>
<dbReference type="PANTHER" id="PTHR47572:SF4">
    <property type="entry name" value="LACTONASE DRP35"/>
    <property type="match status" value="1"/>
</dbReference>
<gene>
    <name evidence="5" type="primary">AlNc14C57G4291</name>
    <name evidence="5" type="ORF">ALNC14_049650</name>
</gene>
<accession>F0WCA8</accession>
<evidence type="ECO:0000256" key="2">
    <source>
        <dbReference type="SAM" id="MobiDB-lite"/>
    </source>
</evidence>
<dbReference type="EMBL" id="FR824102">
    <property type="protein sequence ID" value="CCA18822.1"/>
    <property type="molecule type" value="Genomic_DNA"/>
</dbReference>
<evidence type="ECO:0000259" key="4">
    <source>
        <dbReference type="Pfam" id="PF08450"/>
    </source>
</evidence>
<feature type="compositionally biased region" description="Gly residues" evidence="2">
    <location>
        <begin position="263"/>
        <end position="318"/>
    </location>
</feature>
<name>F0WCA8_9STRA</name>
<reference evidence="5" key="2">
    <citation type="submission" date="2011-02" db="EMBL/GenBank/DDBJ databases">
        <authorList>
            <person name="MacLean D."/>
        </authorList>
    </citation>
    <scope>NUCLEOTIDE SEQUENCE</scope>
</reference>
<evidence type="ECO:0000256" key="3">
    <source>
        <dbReference type="SAM" id="SignalP"/>
    </source>
</evidence>
<dbReference type="InterPro" id="IPR013658">
    <property type="entry name" value="SGL"/>
</dbReference>
<evidence type="ECO:0000256" key="1">
    <source>
        <dbReference type="ARBA" id="ARBA00022801"/>
    </source>
</evidence>
<feature type="region of interest" description="Disordered" evidence="2">
    <location>
        <begin position="335"/>
        <end position="354"/>
    </location>
</feature>
<feature type="region of interest" description="Disordered" evidence="2">
    <location>
        <begin position="366"/>
        <end position="396"/>
    </location>
</feature>
<keyword evidence="1" id="KW-0378">Hydrolase</keyword>
<sequence length="786" mass="79707">MHSITKLLQLLPFFSQIVLSDVSAPTTPMKKDIKSVFKLYCATRETCSNADFVFFKKNVYPNMMKKGTKLLKNRTTSVPSSRKGGSTDLSGSSASRGKVGSENPLSNGKLSNQKKGESSGRDNEEESPVNGDFNSLSGEDSASTTLVTEGRTGRNPSTLNTFGKGASRGQAGEEEETTLAIGRPGTQGGKGSSALTTIGKGVSGALAGGNGREEGEGGHTIANGRTRVSGGETEAFSIANGASTGGQGGSTIASLGPGSTKIGSGGQGTSGGNSGVSGGGQETTGGGQETTGGGPGVMEGGRGASSGNQGSFGGQGTLAGGSGVLGGAGSIGGASGGASGGGQGGASGGRQGGALGGGQGGLAIAGFRPGASARGPEASGGASRVAGGRGGSGGSSSLSSSVTFLAQINAPKLAGNVALLQDNTVNMKTIVHSTRDSGRSLTSKAQLRGPAVVTGLDSPQGRHLASDDQETTTILFCDVPGNALWRWKRANTRNPIAKPTLNDSKIDNSNDICSDSTISLEVIAHQAGCSLQNHPEGCQDIEQLGCGGIAVNPLTNRATIARTGGGTLGTLQFKRIGDVCQGQIVDVISSYRGQPLQNPSSVEYTSRGTLYFTDSFEPNAHRSQNSTPTTGVYVLGNGPSASVELLDCGMARPNKLAFSPDEKHMYVTNSEPQNAYIQVFDLGVDGSIQSSRLLFNISAHPQATTGNGFADGIKLDADGNIYVVCYHSILIISPSGTLLGTLTSDHELYDLTIGHNAIYVTGEYGISVYETIVDPAIPIRKTVIDC</sequence>
<feature type="domain" description="SMP-30/Gluconolactonase/LRE-like region" evidence="4">
    <location>
        <begin position="468"/>
        <end position="742"/>
    </location>
</feature>
<proteinExistence type="predicted"/>
<reference evidence="5" key="1">
    <citation type="journal article" date="2011" name="PLoS Biol.">
        <title>Gene gain and loss during evolution of obligate parasitism in the white rust pathogen of Arabidopsis thaliana.</title>
        <authorList>
            <person name="Kemen E."/>
            <person name="Gardiner A."/>
            <person name="Schultz-Larsen T."/>
            <person name="Kemen A.C."/>
            <person name="Balmuth A.L."/>
            <person name="Robert-Seilaniantz A."/>
            <person name="Bailey K."/>
            <person name="Holub E."/>
            <person name="Studholme D.J."/>
            <person name="Maclean D."/>
            <person name="Jones J.D."/>
        </authorList>
    </citation>
    <scope>NUCLEOTIDE SEQUENCE</scope>
</reference>
<dbReference type="HOGENOM" id="CLU_356948_0_0_1"/>
<feature type="signal peptide" evidence="3">
    <location>
        <begin position="1"/>
        <end position="20"/>
    </location>
</feature>
<dbReference type="InterPro" id="IPR051262">
    <property type="entry name" value="SMP-30/CGR1_Lactonase"/>
</dbReference>
<dbReference type="PANTHER" id="PTHR47572">
    <property type="entry name" value="LIPOPROTEIN-RELATED"/>
    <property type="match status" value="1"/>
</dbReference>
<protein>
    <submittedName>
        <fullName evidence="5">Carbohydrate esterase putative</fullName>
    </submittedName>
</protein>
<dbReference type="AlphaFoldDB" id="F0WCA8"/>
<feature type="chain" id="PRO_5003259714" evidence="3">
    <location>
        <begin position="21"/>
        <end position="786"/>
    </location>
</feature>
<organism evidence="5">
    <name type="scientific">Albugo laibachii Nc14</name>
    <dbReference type="NCBI Taxonomy" id="890382"/>
    <lineage>
        <taxon>Eukaryota</taxon>
        <taxon>Sar</taxon>
        <taxon>Stramenopiles</taxon>
        <taxon>Oomycota</taxon>
        <taxon>Peronosporomycetes</taxon>
        <taxon>Albuginales</taxon>
        <taxon>Albuginaceae</taxon>
        <taxon>Albugo</taxon>
    </lineage>
</organism>
<dbReference type="SUPFAM" id="SSF63829">
    <property type="entry name" value="Calcium-dependent phosphotriesterase"/>
    <property type="match status" value="1"/>
</dbReference>
<evidence type="ECO:0000313" key="5">
    <source>
        <dbReference type="EMBL" id="CCA18822.1"/>
    </source>
</evidence>
<feature type="compositionally biased region" description="Polar residues" evidence="2">
    <location>
        <begin position="103"/>
        <end position="113"/>
    </location>
</feature>
<feature type="compositionally biased region" description="Polar residues" evidence="2">
    <location>
        <begin position="132"/>
        <end position="147"/>
    </location>
</feature>
<keyword evidence="3" id="KW-0732">Signal</keyword>